<keyword evidence="4" id="KW-1185">Reference proteome</keyword>
<feature type="transmembrane region" description="Helical" evidence="1">
    <location>
        <begin position="102"/>
        <end position="126"/>
    </location>
</feature>
<keyword evidence="1" id="KW-0472">Membrane</keyword>
<dbReference type="EMBL" id="JACIEM010000003">
    <property type="protein sequence ID" value="MBB4003402.1"/>
    <property type="molecule type" value="Genomic_DNA"/>
</dbReference>
<feature type="transmembrane region" description="Helical" evidence="1">
    <location>
        <begin position="132"/>
        <end position="153"/>
    </location>
</feature>
<gene>
    <name evidence="3" type="ORF">GGR03_002483</name>
</gene>
<evidence type="ECO:0000259" key="2">
    <source>
        <dbReference type="Pfam" id="PF01970"/>
    </source>
</evidence>
<feature type="transmembrane region" description="Helical" evidence="1">
    <location>
        <begin position="160"/>
        <end position="178"/>
    </location>
</feature>
<reference evidence="3 4" key="1">
    <citation type="submission" date="2020-08" db="EMBL/GenBank/DDBJ databases">
        <title>Genomic Encyclopedia of Type Strains, Phase IV (KMG-IV): sequencing the most valuable type-strain genomes for metagenomic binning, comparative biology and taxonomic classification.</title>
        <authorList>
            <person name="Goeker M."/>
        </authorList>
    </citation>
    <scope>NUCLEOTIDE SEQUENCE [LARGE SCALE GENOMIC DNA]</scope>
    <source>
        <strain evidence="3 4">DSM 103570</strain>
    </source>
</reference>
<name>A0A7W6HE83_9HYPH</name>
<dbReference type="PANTHER" id="PTHR35342:SF5">
    <property type="entry name" value="TRICARBOXYLIC TRANSPORT PROTEIN"/>
    <property type="match status" value="1"/>
</dbReference>
<feature type="transmembrane region" description="Helical" evidence="1">
    <location>
        <begin position="190"/>
        <end position="210"/>
    </location>
</feature>
<feature type="domain" description="DUF112" evidence="2">
    <location>
        <begin position="14"/>
        <end position="436"/>
    </location>
</feature>
<keyword evidence="1" id="KW-0812">Transmembrane</keyword>
<feature type="transmembrane region" description="Helical" evidence="1">
    <location>
        <begin position="461"/>
        <end position="483"/>
    </location>
</feature>
<evidence type="ECO:0000313" key="3">
    <source>
        <dbReference type="EMBL" id="MBB4003402.1"/>
    </source>
</evidence>
<accession>A0A7W6HE83</accession>
<proteinExistence type="predicted"/>
<feature type="transmembrane region" description="Helical" evidence="1">
    <location>
        <begin position="387"/>
        <end position="405"/>
    </location>
</feature>
<feature type="transmembrane region" description="Helical" evidence="1">
    <location>
        <begin position="411"/>
        <end position="440"/>
    </location>
</feature>
<dbReference type="Pfam" id="PF01970">
    <property type="entry name" value="TctA"/>
    <property type="match status" value="1"/>
</dbReference>
<feature type="transmembrane region" description="Helical" evidence="1">
    <location>
        <begin position="12"/>
        <end position="43"/>
    </location>
</feature>
<feature type="transmembrane region" description="Helical" evidence="1">
    <location>
        <begin position="313"/>
        <end position="334"/>
    </location>
</feature>
<sequence length="501" mass="51122">MIDGVIAALSPMSILFAACGVVLGIIFGAIPGLTATFGIALLIPVTFLMEPVHGMIMLAGIYAGAIYGGSISAILINIPGTPASIVTGWEGNAMARQGKAPLALGLSAVSSGVGGLISALALMFLTPVLAQLALRFGAPEYVALVIFSLVIVVVMLDTPVLANITGVFLGLIIAAIGIDPVQGTARFTFGFYQLYSGLNIVAVLVGFFCLPQAIVLAAESIGGATESTVGRIGASQPGLVARIVASNRWNVLRSSVIGTFLGILPAVGPESTPLVAHTMERKLSKNPEAFGNGSEAGLISAESSVSANVGGSLIPLLALGIPGSGAAAVFVGALTLHGLQPGPLLFTSRPDVMYTFFTGFVIVNLLMTVIGLYGARYIAVFLRVSKAVIATFVAFFSIFGAYAVNSNLFDVWVMFLSALLAIGVGTIGIPILPIVLAFILGGVLEQNVGIATARADGLGYFLGRPIALGLIAVTLAIVAAAIWRGVVGSGSHRETADPAAD</sequence>
<evidence type="ECO:0000256" key="1">
    <source>
        <dbReference type="SAM" id="Phobius"/>
    </source>
</evidence>
<feature type="transmembrane region" description="Helical" evidence="1">
    <location>
        <begin position="55"/>
        <end position="76"/>
    </location>
</feature>
<dbReference type="RefSeq" id="WP_183208403.1">
    <property type="nucleotide sequence ID" value="NZ_JAAAMM010000003.1"/>
</dbReference>
<dbReference type="AlphaFoldDB" id="A0A7W6HE83"/>
<dbReference type="Proteomes" id="UP000588647">
    <property type="component" value="Unassembled WGS sequence"/>
</dbReference>
<comment type="caution">
    <text evidence="3">The sequence shown here is derived from an EMBL/GenBank/DDBJ whole genome shotgun (WGS) entry which is preliminary data.</text>
</comment>
<evidence type="ECO:0000313" key="4">
    <source>
        <dbReference type="Proteomes" id="UP000588647"/>
    </source>
</evidence>
<keyword evidence="1" id="KW-1133">Transmembrane helix</keyword>
<organism evidence="3 4">
    <name type="scientific">Aurantimonas endophytica</name>
    <dbReference type="NCBI Taxonomy" id="1522175"/>
    <lineage>
        <taxon>Bacteria</taxon>
        <taxon>Pseudomonadati</taxon>
        <taxon>Pseudomonadota</taxon>
        <taxon>Alphaproteobacteria</taxon>
        <taxon>Hyphomicrobiales</taxon>
        <taxon>Aurantimonadaceae</taxon>
        <taxon>Aurantimonas</taxon>
    </lineage>
</organism>
<protein>
    <submittedName>
        <fullName evidence="3">Putative tricarboxylic transport membrane protein</fullName>
    </submittedName>
</protein>
<dbReference type="PANTHER" id="PTHR35342">
    <property type="entry name" value="TRICARBOXYLIC TRANSPORT PROTEIN"/>
    <property type="match status" value="1"/>
</dbReference>
<feature type="transmembrane region" description="Helical" evidence="1">
    <location>
        <begin position="354"/>
        <end position="375"/>
    </location>
</feature>
<dbReference type="InterPro" id="IPR002823">
    <property type="entry name" value="DUF112_TM"/>
</dbReference>